<evidence type="ECO:0000313" key="4">
    <source>
        <dbReference type="Proteomes" id="UP001140513"/>
    </source>
</evidence>
<feature type="region of interest" description="Disordered" evidence="2">
    <location>
        <begin position="69"/>
        <end position="112"/>
    </location>
</feature>
<protein>
    <submittedName>
        <fullName evidence="3">Actin-like protein arp9 (SWI/SNF complex component arp9)</fullName>
        <ecNumber evidence="3">3.1.1.73</ecNumber>
    </submittedName>
</protein>
<dbReference type="SMART" id="SM00268">
    <property type="entry name" value="ACTIN"/>
    <property type="match status" value="1"/>
</dbReference>
<dbReference type="InterPro" id="IPR043129">
    <property type="entry name" value="ATPase_NBD"/>
</dbReference>
<feature type="region of interest" description="Disordered" evidence="2">
    <location>
        <begin position="417"/>
        <end position="454"/>
    </location>
</feature>
<dbReference type="GO" id="GO:0030600">
    <property type="term" value="F:feruloyl esterase activity"/>
    <property type="evidence" value="ECO:0007669"/>
    <property type="project" value="UniProtKB-EC"/>
</dbReference>
<dbReference type="EMBL" id="JAPEUX010000006">
    <property type="protein sequence ID" value="KAJ4349819.1"/>
    <property type="molecule type" value="Genomic_DNA"/>
</dbReference>
<dbReference type="OrthoDB" id="74201at2759"/>
<dbReference type="Proteomes" id="UP001140513">
    <property type="component" value="Unassembled WGS sequence"/>
</dbReference>
<proteinExistence type="inferred from homology"/>
<sequence>MPPFKDEQIIVSPASPVFTFSGALILLKQIIAPGSETTVAQLGLPESFTPARLRVRSRMFPAEKEGEWEPYKIRRRNDKPEASAAEPQDGAPGSGENKTNGTEEDVVYEEDRVSEEGAVWPIQEGKIVDWSCFFALITHVYNALNPPFHTPILLIAQPVWTPKEHEKLTQFFFEKFKTPAFGLMDAALASSWAYGVHTSTVVDIGKDKVDVTAISEFIPHIQGRVTSLGGCGGEALTQALFAKLSSRSWSREMCEQLKKSPICEILPAGTPLPGTKDVGEEETITNLAAAASTGAPGSGPAAASTIGNVPRGPGADTEVGDDNNADEEGVLDVASIVTGGKMEEYLAKKEKEKQEKANAKKKGGAEAAAAANANKPVRLPNSKRAKATFLYEDHRLLDNLKNMNLGSEKLAEMQNQLDEGPQRHGESANGETTSAAEANGHVDANTNARSGPIRRELEVGTERFQAASSGVLEKIADAVHRTISSVDEVNKRSELWDSLIICGNGSRVRGFKEALLAAIQSKYLISPSSATMFTSEIPSNISTPTGTGANTPQPQLGPHGGAPSHVNPLLYAATTAQTQHLMPHNPTSHLPGLSHNAHSSHGQTPTSIKLVKPPEYFPEWKDVGFDESAFLGAQVAAKVIFVVDQGQSKGYMTRPDYNDQGPTGIHDYAL</sequence>
<evidence type="ECO:0000313" key="3">
    <source>
        <dbReference type="EMBL" id="KAJ4349819.1"/>
    </source>
</evidence>
<comment type="caution">
    <text evidence="3">The sequence shown here is derived from an EMBL/GenBank/DDBJ whole genome shotgun (WGS) entry which is preliminary data.</text>
</comment>
<organism evidence="3 4">
    <name type="scientific">Didymosphaeria variabile</name>
    <dbReference type="NCBI Taxonomy" id="1932322"/>
    <lineage>
        <taxon>Eukaryota</taxon>
        <taxon>Fungi</taxon>
        <taxon>Dikarya</taxon>
        <taxon>Ascomycota</taxon>
        <taxon>Pezizomycotina</taxon>
        <taxon>Dothideomycetes</taxon>
        <taxon>Pleosporomycetidae</taxon>
        <taxon>Pleosporales</taxon>
        <taxon>Massarineae</taxon>
        <taxon>Didymosphaeriaceae</taxon>
        <taxon>Didymosphaeria</taxon>
    </lineage>
</organism>
<dbReference type="AlphaFoldDB" id="A0A9W9C8J7"/>
<dbReference type="SUPFAM" id="SSF53067">
    <property type="entry name" value="Actin-like ATPase domain"/>
    <property type="match status" value="2"/>
</dbReference>
<feature type="compositionally biased region" description="Low complexity" evidence="2">
    <location>
        <begin position="365"/>
        <end position="375"/>
    </location>
</feature>
<keyword evidence="3" id="KW-0378">Hydrolase</keyword>
<accession>A0A9W9C8J7</accession>
<dbReference type="InterPro" id="IPR004000">
    <property type="entry name" value="Actin"/>
</dbReference>
<dbReference type="Gene3D" id="3.30.420.40">
    <property type="match status" value="3"/>
</dbReference>
<feature type="region of interest" description="Disordered" evidence="2">
    <location>
        <begin position="350"/>
        <end position="380"/>
    </location>
</feature>
<dbReference type="EC" id="3.1.1.73" evidence="3"/>
<dbReference type="FunFam" id="3.30.420.40:FF:000236">
    <property type="entry name" value="Chromatin remodeling complex subunit (Arp9), putative"/>
    <property type="match status" value="1"/>
</dbReference>
<evidence type="ECO:0000256" key="2">
    <source>
        <dbReference type="SAM" id="MobiDB-lite"/>
    </source>
</evidence>
<comment type="similarity">
    <text evidence="1">Belongs to the actin family.</text>
</comment>
<dbReference type="Pfam" id="PF00022">
    <property type="entry name" value="Actin"/>
    <property type="match status" value="1"/>
</dbReference>
<gene>
    <name evidence="3" type="primary">ARP9</name>
    <name evidence="3" type="ORF">N0V89_008438</name>
</gene>
<dbReference type="RefSeq" id="XP_056068749.1">
    <property type="nucleotide sequence ID" value="XM_056217193.1"/>
</dbReference>
<dbReference type="GeneID" id="80911968"/>
<feature type="compositionally biased region" description="Polar residues" evidence="2">
    <location>
        <begin position="538"/>
        <end position="554"/>
    </location>
</feature>
<feature type="compositionally biased region" description="Low complexity" evidence="2">
    <location>
        <begin position="291"/>
        <end position="305"/>
    </location>
</feature>
<keyword evidence="4" id="KW-1185">Reference proteome</keyword>
<feature type="region of interest" description="Disordered" evidence="2">
    <location>
        <begin position="650"/>
        <end position="670"/>
    </location>
</feature>
<dbReference type="Gene3D" id="3.90.640.60">
    <property type="match status" value="1"/>
</dbReference>
<reference evidence="3" key="1">
    <citation type="submission" date="2022-10" db="EMBL/GenBank/DDBJ databases">
        <title>Tapping the CABI collections for fungal endophytes: first genome assemblies for Collariella, Neodidymelliopsis, Ascochyta clinopodiicola, Didymella pomorum, Didymosphaeria variabile, Neocosmospora piperis and Neocucurbitaria cava.</title>
        <authorList>
            <person name="Hill R."/>
        </authorList>
    </citation>
    <scope>NUCLEOTIDE SEQUENCE</scope>
    <source>
        <strain evidence="3">IMI 356815</strain>
    </source>
</reference>
<name>A0A9W9C8J7_9PLEO</name>
<feature type="region of interest" description="Disordered" evidence="2">
    <location>
        <begin position="538"/>
        <end position="565"/>
    </location>
</feature>
<dbReference type="PANTHER" id="PTHR11937">
    <property type="entry name" value="ACTIN"/>
    <property type="match status" value="1"/>
</dbReference>
<evidence type="ECO:0000256" key="1">
    <source>
        <dbReference type="RuleBase" id="RU000487"/>
    </source>
</evidence>
<feature type="region of interest" description="Disordered" evidence="2">
    <location>
        <begin position="291"/>
        <end position="325"/>
    </location>
</feature>